<dbReference type="Proteomes" id="UP000290900">
    <property type="component" value="Unassembled WGS sequence"/>
</dbReference>
<reference evidence="11 12" key="1">
    <citation type="submission" date="2018-12" db="EMBL/GenBank/DDBJ databases">
        <authorList>
            <person name="Tiukova I."/>
            <person name="Dainat J."/>
        </authorList>
    </citation>
    <scope>NUCLEOTIDE SEQUENCE [LARGE SCALE GENOMIC DNA]</scope>
</reference>
<evidence type="ECO:0000256" key="9">
    <source>
        <dbReference type="ARBA" id="ARBA00023136"/>
    </source>
</evidence>
<comment type="function">
    <text evidence="10">Regulates also the sphingolipid metabolism.</text>
</comment>
<evidence type="ECO:0000256" key="8">
    <source>
        <dbReference type="ARBA" id="ARBA00023098"/>
    </source>
</evidence>
<dbReference type="GO" id="GO:0005789">
    <property type="term" value="C:endoplasmic reticulum membrane"/>
    <property type="evidence" value="ECO:0007669"/>
    <property type="project" value="UniProtKB-SubCell"/>
</dbReference>
<accession>A0A448YT65</accession>
<evidence type="ECO:0000256" key="6">
    <source>
        <dbReference type="ARBA" id="ARBA00022989"/>
    </source>
</evidence>
<dbReference type="GO" id="GO:0032541">
    <property type="term" value="C:cortical endoplasmic reticulum"/>
    <property type="evidence" value="ECO:0007669"/>
    <property type="project" value="TreeGrafter"/>
</dbReference>
<organism evidence="11 12">
    <name type="scientific">Brettanomyces naardenensis</name>
    <name type="common">Yeast</name>
    <dbReference type="NCBI Taxonomy" id="13370"/>
    <lineage>
        <taxon>Eukaryota</taxon>
        <taxon>Fungi</taxon>
        <taxon>Dikarya</taxon>
        <taxon>Ascomycota</taxon>
        <taxon>Saccharomycotina</taxon>
        <taxon>Pichiomycetes</taxon>
        <taxon>Pichiales</taxon>
        <taxon>Pichiaceae</taxon>
        <taxon>Brettanomyces</taxon>
    </lineage>
</organism>
<evidence type="ECO:0000256" key="2">
    <source>
        <dbReference type="ARBA" id="ARBA00009187"/>
    </source>
</evidence>
<feature type="transmembrane region" description="Helical" evidence="10">
    <location>
        <begin position="113"/>
        <end position="133"/>
    </location>
</feature>
<dbReference type="PANTHER" id="PTHR14467:SF0">
    <property type="entry name" value="PROTEIN ARV1"/>
    <property type="match status" value="1"/>
</dbReference>
<dbReference type="GO" id="GO:0000139">
    <property type="term" value="C:Golgi membrane"/>
    <property type="evidence" value="ECO:0007669"/>
    <property type="project" value="UniProtKB-SubCell"/>
</dbReference>
<keyword evidence="8 10" id="KW-0443">Lipid metabolism</keyword>
<dbReference type="GO" id="GO:0006665">
    <property type="term" value="P:sphingolipid metabolic process"/>
    <property type="evidence" value="ECO:0007669"/>
    <property type="project" value="UniProtKB-UniRule"/>
</dbReference>
<dbReference type="EMBL" id="CAACVR010000075">
    <property type="protein sequence ID" value="VEU24096.1"/>
    <property type="molecule type" value="Genomic_DNA"/>
</dbReference>
<dbReference type="InParanoid" id="A0A448YT65"/>
<evidence type="ECO:0000313" key="12">
    <source>
        <dbReference type="Proteomes" id="UP000290900"/>
    </source>
</evidence>
<sequence>MICVECSAPIGSLYERYKGNHIRLTVCSNCHQVADRYIEYDKVLLFIDLMLLKPQAYKHAIYNLLIIDRRYEHPCDNIHRKQMERSNSKIVQANKLKSSTSSKSKLRSPFMDTYGFVLRLTVLLLLFEVYIMWAYEEKNYVENAIPTSLVIRKVLNGPLQYFFFLSTTVLEYLILNVSVALMVGKYLHFGEESVDDIKATDSNAEKASRSLPSSTSLSPDRALGIIVTTILISNTIKLFPIVMLIWPYDIMILNVTRLLVQCVHLAILIEGIHIVLLHSAYNQYWRITLIVLGSELIKFTVSHFIIDCVFSRWHAIPASELVLDELNQITLKIEMIKKLIRKILIYLGI</sequence>
<keyword evidence="4 10" id="KW-0812">Transmembrane</keyword>
<evidence type="ECO:0000256" key="5">
    <source>
        <dbReference type="ARBA" id="ARBA00022824"/>
    </source>
</evidence>
<dbReference type="GO" id="GO:0097036">
    <property type="term" value="P:regulation of plasma membrane sterol distribution"/>
    <property type="evidence" value="ECO:0007669"/>
    <property type="project" value="UniProtKB-UniRule"/>
</dbReference>
<dbReference type="GO" id="GO:0016125">
    <property type="term" value="P:sterol metabolic process"/>
    <property type="evidence" value="ECO:0007669"/>
    <property type="project" value="UniProtKB-UniRule"/>
</dbReference>
<evidence type="ECO:0000256" key="4">
    <source>
        <dbReference type="ARBA" id="ARBA00022692"/>
    </source>
</evidence>
<dbReference type="FunCoup" id="A0A448YT65">
    <property type="interactions" value="31"/>
</dbReference>
<evidence type="ECO:0000256" key="10">
    <source>
        <dbReference type="RuleBase" id="RU368065"/>
    </source>
</evidence>
<comment type="subcellular location">
    <subcellularLocation>
        <location evidence="1 10">Endoplasmic reticulum membrane</location>
        <topology evidence="1 10">Multi-pass membrane protein</topology>
    </subcellularLocation>
    <subcellularLocation>
        <location evidence="10">Golgi apparatus membrane</location>
        <topology evidence="10">Multi-pass membrane protein</topology>
    </subcellularLocation>
</comment>
<keyword evidence="10" id="KW-0333">Golgi apparatus</keyword>
<dbReference type="GO" id="GO:0032366">
    <property type="term" value="P:intracellular sterol transport"/>
    <property type="evidence" value="ECO:0007669"/>
    <property type="project" value="UniProtKB-UniRule"/>
</dbReference>
<dbReference type="STRING" id="13370.A0A448YT65"/>
<protein>
    <recommendedName>
        <fullName evidence="10">Protein ARV</fullName>
    </recommendedName>
</protein>
<evidence type="ECO:0000256" key="7">
    <source>
        <dbReference type="ARBA" id="ARBA00023055"/>
    </source>
</evidence>
<feature type="transmembrane region" description="Helical" evidence="10">
    <location>
        <begin position="222"/>
        <end position="246"/>
    </location>
</feature>
<evidence type="ECO:0000256" key="3">
    <source>
        <dbReference type="ARBA" id="ARBA00022448"/>
    </source>
</evidence>
<evidence type="ECO:0000256" key="1">
    <source>
        <dbReference type="ARBA" id="ARBA00004477"/>
    </source>
</evidence>
<dbReference type="OrthoDB" id="2192830at2759"/>
<keyword evidence="7 10" id="KW-0445">Lipid transport</keyword>
<keyword evidence="6 10" id="KW-1133">Transmembrane helix</keyword>
<keyword evidence="3 10" id="KW-0813">Transport</keyword>
<keyword evidence="10" id="KW-0746">Sphingolipid metabolism</keyword>
<dbReference type="InterPro" id="IPR007290">
    <property type="entry name" value="Arv1"/>
</dbReference>
<proteinExistence type="inferred from homology"/>
<keyword evidence="12" id="KW-1185">Reference proteome</keyword>
<feature type="transmembrane region" description="Helical" evidence="10">
    <location>
        <begin position="258"/>
        <end position="277"/>
    </location>
</feature>
<dbReference type="Pfam" id="PF04161">
    <property type="entry name" value="Arv1"/>
    <property type="match status" value="1"/>
</dbReference>
<dbReference type="AlphaFoldDB" id="A0A448YT65"/>
<comment type="similarity">
    <text evidence="2 10">Belongs to the ARV1 family.</text>
</comment>
<keyword evidence="9 10" id="KW-0472">Membrane</keyword>
<keyword evidence="5 10" id="KW-0256">Endoplasmic reticulum</keyword>
<name>A0A448YT65_BRENA</name>
<dbReference type="PANTHER" id="PTHR14467">
    <property type="entry name" value="ARV1"/>
    <property type="match status" value="1"/>
</dbReference>
<gene>
    <name evidence="11" type="ORF">BRENAR_LOCUS4825</name>
</gene>
<feature type="transmembrane region" description="Helical" evidence="10">
    <location>
        <begin position="161"/>
        <end position="183"/>
    </location>
</feature>
<comment type="function">
    <text evidence="10">Mediator of sterol homeostasis involved in sterol uptake, trafficking and distribution into membranes.</text>
</comment>
<evidence type="ECO:0000313" key="11">
    <source>
        <dbReference type="EMBL" id="VEU24096.1"/>
    </source>
</evidence>